<comment type="caution">
    <text evidence="2">The sequence shown here is derived from an EMBL/GenBank/DDBJ whole genome shotgun (WGS) entry which is preliminary data.</text>
</comment>
<evidence type="ECO:0000313" key="2">
    <source>
        <dbReference type="EMBL" id="KAK9873957.1"/>
    </source>
</evidence>
<protein>
    <submittedName>
        <fullName evidence="2">Uncharacterized protein</fullName>
    </submittedName>
</protein>
<dbReference type="AlphaFoldDB" id="A0AAW1TR02"/>
<reference evidence="2 3" key="1">
    <citation type="submission" date="2023-03" db="EMBL/GenBank/DDBJ databases">
        <title>Genome insight into feeding habits of ladybird beetles.</title>
        <authorList>
            <person name="Li H.-S."/>
            <person name="Huang Y.-H."/>
            <person name="Pang H."/>
        </authorList>
    </citation>
    <scope>NUCLEOTIDE SEQUENCE [LARGE SCALE GENOMIC DNA]</scope>
    <source>
        <strain evidence="2">SYSU_2023b</strain>
        <tissue evidence="2">Whole body</tissue>
    </source>
</reference>
<organism evidence="2 3">
    <name type="scientific">Henosepilachna vigintioctopunctata</name>
    <dbReference type="NCBI Taxonomy" id="420089"/>
    <lineage>
        <taxon>Eukaryota</taxon>
        <taxon>Metazoa</taxon>
        <taxon>Ecdysozoa</taxon>
        <taxon>Arthropoda</taxon>
        <taxon>Hexapoda</taxon>
        <taxon>Insecta</taxon>
        <taxon>Pterygota</taxon>
        <taxon>Neoptera</taxon>
        <taxon>Endopterygota</taxon>
        <taxon>Coleoptera</taxon>
        <taxon>Polyphaga</taxon>
        <taxon>Cucujiformia</taxon>
        <taxon>Coccinelloidea</taxon>
        <taxon>Coccinellidae</taxon>
        <taxon>Epilachninae</taxon>
        <taxon>Epilachnini</taxon>
        <taxon>Henosepilachna</taxon>
    </lineage>
</organism>
<name>A0AAW1TR02_9CUCU</name>
<evidence type="ECO:0000256" key="1">
    <source>
        <dbReference type="SAM" id="MobiDB-lite"/>
    </source>
</evidence>
<gene>
    <name evidence="2" type="ORF">WA026_002309</name>
</gene>
<dbReference type="EMBL" id="JARQZJ010000031">
    <property type="protein sequence ID" value="KAK9873957.1"/>
    <property type="molecule type" value="Genomic_DNA"/>
</dbReference>
<keyword evidence="3" id="KW-1185">Reference proteome</keyword>
<evidence type="ECO:0000313" key="3">
    <source>
        <dbReference type="Proteomes" id="UP001431783"/>
    </source>
</evidence>
<feature type="region of interest" description="Disordered" evidence="1">
    <location>
        <begin position="71"/>
        <end position="100"/>
    </location>
</feature>
<dbReference type="Proteomes" id="UP001431783">
    <property type="component" value="Unassembled WGS sequence"/>
</dbReference>
<sequence length="133" mass="14646">MSVGRNDLSKEAVGQLAKKDNKDAASVYADSWATSFRKLFVTQKIYAEKAIEDILVLGKFNELTLRSVYTHSSANSSPPSSPLGSSQVPSMQNSRSSTPFFHPVQSYEQAVLITGYKEAGTYVHQFSPDNDFC</sequence>
<feature type="region of interest" description="Disordered" evidence="1">
    <location>
        <begin position="1"/>
        <end position="23"/>
    </location>
</feature>
<feature type="compositionally biased region" description="Low complexity" evidence="1">
    <location>
        <begin position="72"/>
        <end position="90"/>
    </location>
</feature>
<proteinExistence type="predicted"/>
<accession>A0AAW1TR02</accession>